<evidence type="ECO:0000313" key="7">
    <source>
        <dbReference type="EMBL" id="KAH0550663.1"/>
    </source>
</evidence>
<protein>
    <submittedName>
        <fullName evidence="7">Uncharacterized protein</fullName>
    </submittedName>
</protein>
<proteinExistence type="inferred from homology"/>
<dbReference type="GO" id="GO:0005856">
    <property type="term" value="C:cytoskeleton"/>
    <property type="evidence" value="ECO:0007669"/>
    <property type="project" value="UniProtKB-SubCell"/>
</dbReference>
<accession>A0AAV7IG98</accession>
<dbReference type="InterPro" id="IPR029214">
    <property type="entry name" value="CFAP144"/>
</dbReference>
<dbReference type="GO" id="GO:0005929">
    <property type="term" value="C:cilium"/>
    <property type="evidence" value="ECO:0007669"/>
    <property type="project" value="UniProtKB-SubCell"/>
</dbReference>
<evidence type="ECO:0000256" key="5">
    <source>
        <dbReference type="ARBA" id="ARBA00023273"/>
    </source>
</evidence>
<comment type="caution">
    <text evidence="7">The sequence shown here is derived from an EMBL/GenBank/DDBJ whole genome shotgun (WGS) entry which is preliminary data.</text>
</comment>
<evidence type="ECO:0000256" key="3">
    <source>
        <dbReference type="ARBA" id="ARBA00022490"/>
    </source>
</evidence>
<comment type="subcellular location">
    <subcellularLocation>
        <location evidence="1">Cell projection</location>
        <location evidence="1">Cilium</location>
    </subcellularLocation>
    <subcellularLocation>
        <location evidence="2">Cytoplasm</location>
        <location evidence="2">Cytoskeleton</location>
    </subcellularLocation>
</comment>
<evidence type="ECO:0000256" key="6">
    <source>
        <dbReference type="ARBA" id="ARBA00034777"/>
    </source>
</evidence>
<sequence length="134" mass="16321">MDYNKLLFYTEKYNKDNKNVKIFENFVPVIKEKPITGKFYSKYDSSEVDSSKVKEEYIKFIERRTEMLPKDIYSYKPPTVNMEYGWFSEPLVPRSEDPTLYFPLKQSDVVKIEMRIREIDKNWDKCRRNTFKKI</sequence>
<name>A0AAV7IG98_COTGL</name>
<gene>
    <name evidence="7" type="ORF">KQX54_020465</name>
</gene>
<dbReference type="AlphaFoldDB" id="A0AAV7IG98"/>
<dbReference type="EMBL" id="JAHXZJ010001864">
    <property type="protein sequence ID" value="KAH0550663.1"/>
    <property type="molecule type" value="Genomic_DNA"/>
</dbReference>
<dbReference type="Proteomes" id="UP000826195">
    <property type="component" value="Unassembled WGS sequence"/>
</dbReference>
<evidence type="ECO:0000256" key="4">
    <source>
        <dbReference type="ARBA" id="ARBA00023212"/>
    </source>
</evidence>
<keyword evidence="4" id="KW-0206">Cytoskeleton</keyword>
<dbReference type="Pfam" id="PF14886">
    <property type="entry name" value="FAM183"/>
    <property type="match status" value="1"/>
</dbReference>
<keyword evidence="5" id="KW-0966">Cell projection</keyword>
<organism evidence="7 8">
    <name type="scientific">Cotesia glomerata</name>
    <name type="common">Lepidopteran parasitic wasp</name>
    <name type="synonym">Apanteles glomeratus</name>
    <dbReference type="NCBI Taxonomy" id="32391"/>
    <lineage>
        <taxon>Eukaryota</taxon>
        <taxon>Metazoa</taxon>
        <taxon>Ecdysozoa</taxon>
        <taxon>Arthropoda</taxon>
        <taxon>Hexapoda</taxon>
        <taxon>Insecta</taxon>
        <taxon>Pterygota</taxon>
        <taxon>Neoptera</taxon>
        <taxon>Endopterygota</taxon>
        <taxon>Hymenoptera</taxon>
        <taxon>Apocrita</taxon>
        <taxon>Ichneumonoidea</taxon>
        <taxon>Braconidae</taxon>
        <taxon>Microgastrinae</taxon>
        <taxon>Cotesia</taxon>
    </lineage>
</organism>
<comment type="similarity">
    <text evidence="6">Belongs to the CFAP144 family.</text>
</comment>
<evidence type="ECO:0000256" key="1">
    <source>
        <dbReference type="ARBA" id="ARBA00004138"/>
    </source>
</evidence>
<keyword evidence="8" id="KW-1185">Reference proteome</keyword>
<evidence type="ECO:0000313" key="8">
    <source>
        <dbReference type="Proteomes" id="UP000826195"/>
    </source>
</evidence>
<reference evidence="7 8" key="1">
    <citation type="journal article" date="2021" name="J. Hered.">
        <title>A chromosome-level genome assembly of the parasitoid wasp, Cotesia glomerata (Hymenoptera: Braconidae).</title>
        <authorList>
            <person name="Pinto B.J."/>
            <person name="Weis J.J."/>
            <person name="Gamble T."/>
            <person name="Ode P.J."/>
            <person name="Paul R."/>
            <person name="Zaspel J.M."/>
        </authorList>
    </citation>
    <scope>NUCLEOTIDE SEQUENCE [LARGE SCALE GENOMIC DNA]</scope>
    <source>
        <strain evidence="7">CgM1</strain>
    </source>
</reference>
<evidence type="ECO:0000256" key="2">
    <source>
        <dbReference type="ARBA" id="ARBA00004245"/>
    </source>
</evidence>
<keyword evidence="3" id="KW-0963">Cytoplasm</keyword>